<evidence type="ECO:0000256" key="5">
    <source>
        <dbReference type="ARBA" id="ARBA00022490"/>
    </source>
</evidence>
<keyword evidence="7" id="KW-0509">mRNA transport</keyword>
<evidence type="ECO:0000256" key="10">
    <source>
        <dbReference type="ARBA" id="ARBA00023161"/>
    </source>
</evidence>
<keyword evidence="6" id="KW-0507">mRNA processing</keyword>
<dbReference type="GO" id="GO:0035145">
    <property type="term" value="C:exon-exon junction complex"/>
    <property type="evidence" value="ECO:0007669"/>
    <property type="project" value="InterPro"/>
</dbReference>
<evidence type="ECO:0000256" key="7">
    <source>
        <dbReference type="ARBA" id="ARBA00022816"/>
    </source>
</evidence>
<evidence type="ECO:0000256" key="8">
    <source>
        <dbReference type="ARBA" id="ARBA00022845"/>
    </source>
</evidence>
<keyword evidence="10" id="KW-0866">Nonsense-mediated mRNA decay</keyword>
<evidence type="ECO:0000313" key="15">
    <source>
        <dbReference type="EMBL" id="PAA83879.1"/>
    </source>
</evidence>
<evidence type="ECO:0000256" key="9">
    <source>
        <dbReference type="ARBA" id="ARBA00022884"/>
    </source>
</evidence>
<keyword evidence="11" id="KW-0508">mRNA splicing</keyword>
<dbReference type="Proteomes" id="UP000215902">
    <property type="component" value="Unassembled WGS sequence"/>
</dbReference>
<proteinExistence type="inferred from homology"/>
<dbReference type="AlphaFoldDB" id="A0A267GF21"/>
<evidence type="ECO:0000256" key="6">
    <source>
        <dbReference type="ARBA" id="ARBA00022664"/>
    </source>
</evidence>
<feature type="compositionally biased region" description="Basic and acidic residues" evidence="13">
    <location>
        <begin position="54"/>
        <end position="73"/>
    </location>
</feature>
<evidence type="ECO:0000256" key="13">
    <source>
        <dbReference type="SAM" id="MobiDB-lite"/>
    </source>
</evidence>
<evidence type="ECO:0000259" key="14">
    <source>
        <dbReference type="Pfam" id="PF09405"/>
    </source>
</evidence>
<organism evidence="15 16">
    <name type="scientific">Macrostomum lignano</name>
    <dbReference type="NCBI Taxonomy" id="282301"/>
    <lineage>
        <taxon>Eukaryota</taxon>
        <taxon>Metazoa</taxon>
        <taxon>Spiralia</taxon>
        <taxon>Lophotrochozoa</taxon>
        <taxon>Platyhelminthes</taxon>
        <taxon>Rhabditophora</taxon>
        <taxon>Macrostomorpha</taxon>
        <taxon>Macrostomida</taxon>
        <taxon>Macrostomidae</taxon>
        <taxon>Macrostomum</taxon>
    </lineage>
</organism>
<gene>
    <name evidence="15" type="ORF">BOX15_Mlig015123g1</name>
</gene>
<evidence type="ECO:0000313" key="16">
    <source>
        <dbReference type="Proteomes" id="UP000215902"/>
    </source>
</evidence>
<feature type="compositionally biased region" description="Polar residues" evidence="13">
    <location>
        <begin position="12"/>
        <end position="31"/>
    </location>
</feature>
<accession>A0A267GF21</accession>
<dbReference type="GO" id="GO:0051028">
    <property type="term" value="P:mRNA transport"/>
    <property type="evidence" value="ECO:0007669"/>
    <property type="project" value="UniProtKB-KW"/>
</dbReference>
<keyword evidence="9" id="KW-0694">RNA-binding</keyword>
<dbReference type="GO" id="GO:0003729">
    <property type="term" value="F:mRNA binding"/>
    <property type="evidence" value="ECO:0007669"/>
    <property type="project" value="InterPro"/>
</dbReference>
<evidence type="ECO:0000256" key="11">
    <source>
        <dbReference type="ARBA" id="ARBA00023187"/>
    </source>
</evidence>
<dbReference type="InterPro" id="IPR018545">
    <property type="entry name" value="Btz_dom"/>
</dbReference>
<reference evidence="15 16" key="1">
    <citation type="submission" date="2017-06" db="EMBL/GenBank/DDBJ databases">
        <title>A platform for efficient transgenesis in Macrostomum lignano, a flatworm model organism for stem cell research.</title>
        <authorList>
            <person name="Berezikov E."/>
        </authorList>
    </citation>
    <scope>NUCLEOTIDE SEQUENCE [LARGE SCALE GENOMIC DNA]</scope>
    <source>
        <strain evidence="15">DV1</strain>
        <tissue evidence="15">Whole organism</tissue>
    </source>
</reference>
<evidence type="ECO:0000256" key="1">
    <source>
        <dbReference type="ARBA" id="ARBA00004123"/>
    </source>
</evidence>
<comment type="caution">
    <text evidence="15">The sequence shown here is derived from an EMBL/GenBank/DDBJ whole genome shotgun (WGS) entry which is preliminary data.</text>
</comment>
<comment type="similarity">
    <text evidence="3">Belongs to the CASC3 family.</text>
</comment>
<dbReference type="GO" id="GO:0005737">
    <property type="term" value="C:cytoplasm"/>
    <property type="evidence" value="ECO:0007669"/>
    <property type="project" value="UniProtKB-SubCell"/>
</dbReference>
<feature type="region of interest" description="Disordered" evidence="13">
    <location>
        <begin position="240"/>
        <end position="322"/>
    </location>
</feature>
<feature type="compositionally biased region" description="Basic and acidic residues" evidence="13">
    <location>
        <begin position="1"/>
        <end position="10"/>
    </location>
</feature>
<feature type="compositionally biased region" description="Gly residues" evidence="13">
    <location>
        <begin position="287"/>
        <end position="301"/>
    </location>
</feature>
<evidence type="ECO:0000256" key="3">
    <source>
        <dbReference type="ARBA" id="ARBA00009548"/>
    </source>
</evidence>
<keyword evidence="8" id="KW-0810">Translation regulation</keyword>
<dbReference type="GO" id="GO:0008380">
    <property type="term" value="P:RNA splicing"/>
    <property type="evidence" value="ECO:0007669"/>
    <property type="project" value="UniProtKB-KW"/>
</dbReference>
<feature type="compositionally biased region" description="Basic residues" evidence="13">
    <location>
        <begin position="134"/>
        <end position="149"/>
    </location>
</feature>
<name>A0A267GF21_9PLAT</name>
<protein>
    <recommendedName>
        <fullName evidence="14">Btz domain-containing protein</fullName>
    </recommendedName>
</protein>
<keyword evidence="12" id="KW-0539">Nucleus</keyword>
<feature type="compositionally biased region" description="Basic residues" evidence="13">
    <location>
        <begin position="274"/>
        <end position="286"/>
    </location>
</feature>
<evidence type="ECO:0000256" key="12">
    <source>
        <dbReference type="ARBA" id="ARBA00023242"/>
    </source>
</evidence>
<feature type="compositionally biased region" description="Basic and acidic residues" evidence="13">
    <location>
        <begin position="83"/>
        <end position="94"/>
    </location>
</feature>
<dbReference type="GO" id="GO:0006397">
    <property type="term" value="P:mRNA processing"/>
    <property type="evidence" value="ECO:0007669"/>
    <property type="project" value="UniProtKB-KW"/>
</dbReference>
<feature type="region of interest" description="Disordered" evidence="13">
    <location>
        <begin position="1"/>
        <end position="208"/>
    </location>
</feature>
<dbReference type="Pfam" id="PF09405">
    <property type="entry name" value="Btz"/>
    <property type="match status" value="1"/>
</dbReference>
<keyword evidence="4" id="KW-0813">Transport</keyword>
<feature type="compositionally biased region" description="Basic and acidic residues" evidence="13">
    <location>
        <begin position="257"/>
        <end position="273"/>
    </location>
</feature>
<dbReference type="EMBL" id="NIVC01000398">
    <property type="protein sequence ID" value="PAA83879.1"/>
    <property type="molecule type" value="Genomic_DNA"/>
</dbReference>
<feature type="compositionally biased region" description="Polar residues" evidence="13">
    <location>
        <begin position="101"/>
        <end position="115"/>
    </location>
</feature>
<sequence>MSSRSLDKRHTTSQTTSERFRRLSNQPSQPLTIDEDVSIVIERKVRGPPSTEPLVRRFDPDVDAIRLPRRTDEGSAPVFQRPEVLKFYHDRLTPEPRSPPRTYSSVRHSQRQHSNGGSGDRERRSIHMSSSNRYSRRRYSSRSRSRSASRSRSPVILRLPPQPPRRVHDRIGGRRFASLSPSPSPEEPLSPLAGGQNQRRFRRRPIAERLGVRPVKNFAESGGGRGGKFDSNRLYYRPPPAAALDPLATPKAPSYFLHDDRGERRPTDGDGYRRGGRGGRGFRRGGGRFGGFRGGGGGGIEGKWQHDKFVDDEDEAMGSSEF</sequence>
<dbReference type="GO" id="GO:0000184">
    <property type="term" value="P:nuclear-transcribed mRNA catabolic process, nonsense-mediated decay"/>
    <property type="evidence" value="ECO:0007669"/>
    <property type="project" value="UniProtKB-KW"/>
</dbReference>
<comment type="subcellular location">
    <subcellularLocation>
        <location evidence="2">Cytoplasm</location>
    </subcellularLocation>
    <subcellularLocation>
        <location evidence="1">Nucleus</location>
    </subcellularLocation>
</comment>
<feature type="compositionally biased region" description="Low complexity" evidence="13">
    <location>
        <begin position="242"/>
        <end position="253"/>
    </location>
</feature>
<dbReference type="OrthoDB" id="6252163at2759"/>
<keyword evidence="16" id="KW-1185">Reference proteome</keyword>
<dbReference type="GO" id="GO:0006417">
    <property type="term" value="P:regulation of translation"/>
    <property type="evidence" value="ECO:0007669"/>
    <property type="project" value="UniProtKB-KW"/>
</dbReference>
<keyword evidence="5" id="KW-0963">Cytoplasm</keyword>
<evidence type="ECO:0000256" key="4">
    <source>
        <dbReference type="ARBA" id="ARBA00022448"/>
    </source>
</evidence>
<feature type="domain" description="Btz" evidence="14">
    <location>
        <begin position="245"/>
        <end position="312"/>
    </location>
</feature>
<evidence type="ECO:0000256" key="2">
    <source>
        <dbReference type="ARBA" id="ARBA00004496"/>
    </source>
</evidence>